<keyword evidence="3" id="KW-0597">Phosphoprotein</keyword>
<dbReference type="InterPro" id="IPR003661">
    <property type="entry name" value="HisK_dim/P_dom"/>
</dbReference>
<dbReference type="InterPro" id="IPR036097">
    <property type="entry name" value="HisK_dim/P_sf"/>
</dbReference>
<dbReference type="Proteomes" id="UP001142057">
    <property type="component" value="Unassembled WGS sequence"/>
</dbReference>
<evidence type="ECO:0000313" key="6">
    <source>
        <dbReference type="EMBL" id="MCT2408104.1"/>
    </source>
</evidence>
<dbReference type="InterPro" id="IPR036890">
    <property type="entry name" value="HATPase_C_sf"/>
</dbReference>
<dbReference type="SUPFAM" id="SSF47384">
    <property type="entry name" value="Homodimeric domain of signal transducing histidine kinase"/>
    <property type="match status" value="1"/>
</dbReference>
<feature type="transmembrane region" description="Helical" evidence="4">
    <location>
        <begin position="197"/>
        <end position="217"/>
    </location>
</feature>
<dbReference type="Pfam" id="PF02518">
    <property type="entry name" value="HATPase_c"/>
    <property type="match status" value="1"/>
</dbReference>
<dbReference type="SUPFAM" id="SSF55874">
    <property type="entry name" value="ATPase domain of HSP90 chaperone/DNA topoisomerase II/histidine kinase"/>
    <property type="match status" value="1"/>
</dbReference>
<organism evidence="6 7">
    <name type="scientific">Chryseobacterium pyrolae</name>
    <dbReference type="NCBI Taxonomy" id="2987481"/>
    <lineage>
        <taxon>Bacteria</taxon>
        <taxon>Pseudomonadati</taxon>
        <taxon>Bacteroidota</taxon>
        <taxon>Flavobacteriia</taxon>
        <taxon>Flavobacteriales</taxon>
        <taxon>Weeksellaceae</taxon>
        <taxon>Chryseobacterium group</taxon>
        <taxon>Chryseobacterium</taxon>
    </lineage>
</organism>
<dbReference type="CDD" id="cd00075">
    <property type="entry name" value="HATPase"/>
    <property type="match status" value="1"/>
</dbReference>
<dbReference type="PANTHER" id="PTHR43547:SF2">
    <property type="entry name" value="HYBRID SIGNAL TRANSDUCTION HISTIDINE KINASE C"/>
    <property type="match status" value="1"/>
</dbReference>
<keyword evidence="4" id="KW-0472">Membrane</keyword>
<dbReference type="SMART" id="SM00388">
    <property type="entry name" value="HisKA"/>
    <property type="match status" value="1"/>
</dbReference>
<accession>A0ABT2IHN9</accession>
<dbReference type="SMART" id="SM00387">
    <property type="entry name" value="HATPase_c"/>
    <property type="match status" value="1"/>
</dbReference>
<comment type="caution">
    <text evidence="6">The sequence shown here is derived from an EMBL/GenBank/DDBJ whole genome shotgun (WGS) entry which is preliminary data.</text>
</comment>
<dbReference type="EMBL" id="JANZQH010000004">
    <property type="protein sequence ID" value="MCT2408104.1"/>
    <property type="molecule type" value="Genomic_DNA"/>
</dbReference>
<keyword evidence="4" id="KW-0812">Transmembrane</keyword>
<evidence type="ECO:0000256" key="4">
    <source>
        <dbReference type="SAM" id="Phobius"/>
    </source>
</evidence>
<keyword evidence="6" id="KW-0418">Kinase</keyword>
<sequence length="438" mass="50402">MMPKSKYLITLFATLFLLLLGIQGYFMYKTYQVKEREIYRTVHEKITHYTDQLEDLGGIKNRTDDTIQKILIDYHDKKISKKDFLDYFNKNRKENEARLNQYVDNSFKKEGYKIAAKIEYTSIVYLPDGSNLIDRPLVLYETSNKVVKPKISNTGTWETTSKFSSKDGEPSKKESFLVKSNTGFEVLNIKTIIFKELALLTICCAAILASVLLMYIFTVKNLARQQKHVEVLHTVVDNISHEFKTPIATLKIASKALKKEWNPETLPLIDRQISRLESLMLQLDKDETSEETPPIQPNDWNYFVQDIAFTYPETDFEFISQVSEELPFDKNLMETIIKNLCGNSVKYGASHVKVDISAISQHLKIEVSDNGCGIEKSELTHIFEKFYRIQSNNIHNTKGLGLGLYFVKNIVTKYHGSIDVSSRLNSGTTFKISIPYEN</sequence>
<reference evidence="6" key="1">
    <citation type="submission" date="2022-08" db="EMBL/GenBank/DDBJ databases">
        <title>Chryseobacterium antibioticum,isolated from the rhizosphere soil of Pyrola in Tibet.</title>
        <authorList>
            <person name="Kan Y."/>
        </authorList>
    </citation>
    <scope>NUCLEOTIDE SEQUENCE</scope>
    <source>
        <strain evidence="6">Pc2-12</strain>
    </source>
</reference>
<dbReference type="PANTHER" id="PTHR43547">
    <property type="entry name" value="TWO-COMPONENT HISTIDINE KINASE"/>
    <property type="match status" value="1"/>
</dbReference>
<keyword evidence="6" id="KW-0808">Transferase</keyword>
<dbReference type="CDD" id="cd00082">
    <property type="entry name" value="HisKA"/>
    <property type="match status" value="1"/>
</dbReference>
<evidence type="ECO:0000256" key="2">
    <source>
        <dbReference type="ARBA" id="ARBA00012438"/>
    </source>
</evidence>
<keyword evidence="7" id="KW-1185">Reference proteome</keyword>
<dbReference type="Gene3D" id="3.30.565.10">
    <property type="entry name" value="Histidine kinase-like ATPase, C-terminal domain"/>
    <property type="match status" value="1"/>
</dbReference>
<dbReference type="GO" id="GO:0016301">
    <property type="term" value="F:kinase activity"/>
    <property type="evidence" value="ECO:0007669"/>
    <property type="project" value="UniProtKB-KW"/>
</dbReference>
<comment type="catalytic activity">
    <reaction evidence="1">
        <text>ATP + protein L-histidine = ADP + protein N-phospho-L-histidine.</text>
        <dbReference type="EC" id="2.7.13.3"/>
    </reaction>
</comment>
<dbReference type="PRINTS" id="PR00344">
    <property type="entry name" value="BCTRLSENSOR"/>
</dbReference>
<dbReference type="Pfam" id="PF00512">
    <property type="entry name" value="HisKA"/>
    <property type="match status" value="1"/>
</dbReference>
<dbReference type="EC" id="2.7.13.3" evidence="2"/>
<gene>
    <name evidence="6" type="ORF">NZD88_11185</name>
</gene>
<dbReference type="RefSeq" id="WP_259829214.1">
    <property type="nucleotide sequence ID" value="NZ_JANZQH010000004.1"/>
</dbReference>
<dbReference type="InterPro" id="IPR003594">
    <property type="entry name" value="HATPase_dom"/>
</dbReference>
<evidence type="ECO:0000313" key="7">
    <source>
        <dbReference type="Proteomes" id="UP001142057"/>
    </source>
</evidence>
<name>A0ABT2IHN9_9FLAO</name>
<dbReference type="InterPro" id="IPR005467">
    <property type="entry name" value="His_kinase_dom"/>
</dbReference>
<evidence type="ECO:0000256" key="3">
    <source>
        <dbReference type="ARBA" id="ARBA00022553"/>
    </source>
</evidence>
<dbReference type="PROSITE" id="PS50109">
    <property type="entry name" value="HIS_KIN"/>
    <property type="match status" value="1"/>
</dbReference>
<evidence type="ECO:0000259" key="5">
    <source>
        <dbReference type="PROSITE" id="PS50109"/>
    </source>
</evidence>
<dbReference type="InterPro" id="IPR004358">
    <property type="entry name" value="Sig_transdc_His_kin-like_C"/>
</dbReference>
<keyword evidence="4" id="KW-1133">Transmembrane helix</keyword>
<proteinExistence type="predicted"/>
<feature type="domain" description="Histidine kinase" evidence="5">
    <location>
        <begin position="238"/>
        <end position="438"/>
    </location>
</feature>
<protein>
    <recommendedName>
        <fullName evidence="2">histidine kinase</fullName>
        <ecNumber evidence="2">2.7.13.3</ecNumber>
    </recommendedName>
</protein>
<evidence type="ECO:0000256" key="1">
    <source>
        <dbReference type="ARBA" id="ARBA00000085"/>
    </source>
</evidence>
<dbReference type="Gene3D" id="1.10.287.130">
    <property type="match status" value="1"/>
</dbReference>